<gene>
    <name evidence="2" type="ORF">FPZ12_023905</name>
</gene>
<dbReference type="OrthoDB" id="3699262at2"/>
<evidence type="ECO:0000313" key="2">
    <source>
        <dbReference type="EMBL" id="KAA9157933.1"/>
    </source>
</evidence>
<sequence>MNDDDLAELSVRVVLYRAGPDGPLLMCPQSADPRESATVLVAPVNVPTAVVRALLGIDVPTEFADDPWLNHHRALVFTDDRCRVGGHDLGYHEKFGVYASEET</sequence>
<dbReference type="AlphaFoldDB" id="A0A5N0UZ12"/>
<evidence type="ECO:0000259" key="1">
    <source>
        <dbReference type="Pfam" id="PF18395"/>
    </source>
</evidence>
<feature type="domain" description="Cas3 C-terminal" evidence="1">
    <location>
        <begin position="7"/>
        <end position="96"/>
    </location>
</feature>
<dbReference type="InterPro" id="IPR041372">
    <property type="entry name" value="Cas3_C"/>
</dbReference>
<name>A0A5N0UZ12_9PSEU</name>
<protein>
    <recommendedName>
        <fullName evidence="1">Cas3 C-terminal domain-containing protein</fullName>
    </recommendedName>
</protein>
<accession>A0A5N0UZ12</accession>
<proteinExistence type="predicted"/>
<dbReference type="Proteomes" id="UP000319769">
    <property type="component" value="Unassembled WGS sequence"/>
</dbReference>
<dbReference type="EMBL" id="VMNW02000038">
    <property type="protein sequence ID" value="KAA9157933.1"/>
    <property type="molecule type" value="Genomic_DNA"/>
</dbReference>
<keyword evidence="3" id="KW-1185">Reference proteome</keyword>
<reference evidence="2" key="1">
    <citation type="submission" date="2019-09" db="EMBL/GenBank/DDBJ databases">
        <authorList>
            <person name="Teo W.F.A."/>
            <person name="Duangmal K."/>
        </authorList>
    </citation>
    <scope>NUCLEOTIDE SEQUENCE [LARGE SCALE GENOMIC DNA]</scope>
    <source>
        <strain evidence="2">K81G1</strain>
    </source>
</reference>
<evidence type="ECO:0000313" key="3">
    <source>
        <dbReference type="Proteomes" id="UP000319769"/>
    </source>
</evidence>
<dbReference type="RefSeq" id="WP_144751684.1">
    <property type="nucleotide sequence ID" value="NZ_VMNW02000038.1"/>
</dbReference>
<comment type="caution">
    <text evidence="2">The sequence shown here is derived from an EMBL/GenBank/DDBJ whole genome shotgun (WGS) entry which is preliminary data.</text>
</comment>
<dbReference type="Pfam" id="PF18395">
    <property type="entry name" value="Cas3_C"/>
    <property type="match status" value="1"/>
</dbReference>
<organism evidence="2 3">
    <name type="scientific">Amycolatopsis acidicola</name>
    <dbReference type="NCBI Taxonomy" id="2596893"/>
    <lineage>
        <taxon>Bacteria</taxon>
        <taxon>Bacillati</taxon>
        <taxon>Actinomycetota</taxon>
        <taxon>Actinomycetes</taxon>
        <taxon>Pseudonocardiales</taxon>
        <taxon>Pseudonocardiaceae</taxon>
        <taxon>Amycolatopsis</taxon>
    </lineage>
</organism>